<dbReference type="Pfam" id="PF00129">
    <property type="entry name" value="MHC_I"/>
    <property type="match status" value="1"/>
</dbReference>
<accession>A0A3Q3F7P0</accession>
<reference evidence="3" key="2">
    <citation type="submission" date="2025-09" db="UniProtKB">
        <authorList>
            <consortium name="Ensembl"/>
        </authorList>
    </citation>
    <scope>IDENTIFICATION</scope>
</reference>
<dbReference type="InterPro" id="IPR037055">
    <property type="entry name" value="MHC_I-like_Ag-recog_sf"/>
</dbReference>
<evidence type="ECO:0000256" key="1">
    <source>
        <dbReference type="ARBA" id="ARBA00023180"/>
    </source>
</evidence>
<dbReference type="InterPro" id="IPR050208">
    <property type="entry name" value="MHC_class-I_related"/>
</dbReference>
<dbReference type="InterPro" id="IPR011161">
    <property type="entry name" value="MHC_I-like_Ag-recog"/>
</dbReference>
<feature type="domain" description="MHC class I-like antigen recognition-like" evidence="2">
    <location>
        <begin position="20"/>
        <end position="90"/>
    </location>
</feature>
<organism evidence="3 4">
    <name type="scientific">Labrus bergylta</name>
    <name type="common">ballan wrasse</name>
    <dbReference type="NCBI Taxonomy" id="56723"/>
    <lineage>
        <taxon>Eukaryota</taxon>
        <taxon>Metazoa</taxon>
        <taxon>Chordata</taxon>
        <taxon>Craniata</taxon>
        <taxon>Vertebrata</taxon>
        <taxon>Euteleostomi</taxon>
        <taxon>Actinopterygii</taxon>
        <taxon>Neopterygii</taxon>
        <taxon>Teleostei</taxon>
        <taxon>Neoteleostei</taxon>
        <taxon>Acanthomorphata</taxon>
        <taxon>Eupercaria</taxon>
        <taxon>Labriformes</taxon>
        <taxon>Labridae</taxon>
        <taxon>Labrus</taxon>
    </lineage>
</organism>
<evidence type="ECO:0000313" key="4">
    <source>
        <dbReference type="Proteomes" id="UP000261660"/>
    </source>
</evidence>
<dbReference type="Ensembl" id="ENSLBET00000016888.1">
    <property type="protein sequence ID" value="ENSLBEP00000015951.1"/>
    <property type="gene ID" value="ENSLBEG00000012370.1"/>
</dbReference>
<name>A0A3Q3F7P0_9LABR</name>
<keyword evidence="1" id="KW-0325">Glycoprotein</keyword>
<dbReference type="Proteomes" id="UP000261660">
    <property type="component" value="Unplaced"/>
</dbReference>
<sequence>CCCEKGYKKCLLVIFSKRQMHSYKYFYTASSEVPNFPEFVSVGMVDDFQINYYDSNTKRAEPKQDWMIKAVDDQYWERNTEKLKGHQLHHKNSTELPTCELSF</sequence>
<dbReference type="SUPFAM" id="SSF54452">
    <property type="entry name" value="MHC antigen-recognition domain"/>
    <property type="match status" value="1"/>
</dbReference>
<dbReference type="GO" id="GO:0006955">
    <property type="term" value="P:immune response"/>
    <property type="evidence" value="ECO:0007669"/>
    <property type="project" value="TreeGrafter"/>
</dbReference>
<proteinExistence type="predicted"/>
<dbReference type="PANTHER" id="PTHR16675:SF237">
    <property type="entry name" value="MHC CLASS I ANTIGEN TRANSCRIPT VARIANT 1-RELATED"/>
    <property type="match status" value="1"/>
</dbReference>
<dbReference type="Gene3D" id="3.30.500.10">
    <property type="entry name" value="MHC class I-like antigen recognition-like"/>
    <property type="match status" value="1"/>
</dbReference>
<dbReference type="InterPro" id="IPR011162">
    <property type="entry name" value="MHC_I/II-like_Ag-recog"/>
</dbReference>
<evidence type="ECO:0000259" key="2">
    <source>
        <dbReference type="Pfam" id="PF00129"/>
    </source>
</evidence>
<protein>
    <recommendedName>
        <fullName evidence="2">MHC class I-like antigen recognition-like domain-containing protein</fullName>
    </recommendedName>
</protein>
<dbReference type="GO" id="GO:0009897">
    <property type="term" value="C:external side of plasma membrane"/>
    <property type="evidence" value="ECO:0007669"/>
    <property type="project" value="TreeGrafter"/>
</dbReference>
<dbReference type="GeneTree" id="ENSGT01030000235153"/>
<dbReference type="GO" id="GO:0005615">
    <property type="term" value="C:extracellular space"/>
    <property type="evidence" value="ECO:0007669"/>
    <property type="project" value="TreeGrafter"/>
</dbReference>
<evidence type="ECO:0000313" key="3">
    <source>
        <dbReference type="Ensembl" id="ENSLBEP00000015951.1"/>
    </source>
</evidence>
<dbReference type="PANTHER" id="PTHR16675">
    <property type="entry name" value="MHC CLASS I-RELATED"/>
    <property type="match status" value="1"/>
</dbReference>
<keyword evidence="4" id="KW-1185">Reference proteome</keyword>
<reference evidence="3" key="1">
    <citation type="submission" date="2025-08" db="UniProtKB">
        <authorList>
            <consortium name="Ensembl"/>
        </authorList>
    </citation>
    <scope>IDENTIFICATION</scope>
</reference>
<dbReference type="InParanoid" id="A0A3Q3F7P0"/>
<dbReference type="AlphaFoldDB" id="A0A3Q3F7P0"/>